<keyword evidence="16" id="KW-1185">Reference proteome</keyword>
<feature type="region of interest" description="Disordered" evidence="11">
    <location>
        <begin position="235"/>
        <end position="268"/>
    </location>
</feature>
<evidence type="ECO:0000256" key="6">
    <source>
        <dbReference type="ARBA" id="ARBA00022737"/>
    </source>
</evidence>
<evidence type="ECO:0000256" key="1">
    <source>
        <dbReference type="ARBA" id="ARBA00004162"/>
    </source>
</evidence>
<dbReference type="InterPro" id="IPR011009">
    <property type="entry name" value="Kinase-like_dom_sf"/>
</dbReference>
<keyword evidence="5 13" id="KW-0732">Signal</keyword>
<keyword evidence="3" id="KW-0433">Leucine-rich repeat</keyword>
<dbReference type="InterPro" id="IPR000719">
    <property type="entry name" value="Prot_kinase_dom"/>
</dbReference>
<keyword evidence="6" id="KW-0677">Repeat</keyword>
<dbReference type="eggNOG" id="ENOG502QSZ9">
    <property type="taxonomic scope" value="Eukaryota"/>
</dbReference>
<dbReference type="Proteomes" id="UP000027120">
    <property type="component" value="Unassembled WGS sequence"/>
</dbReference>
<dbReference type="PANTHER" id="PTHR27000">
    <property type="entry name" value="LEUCINE-RICH REPEAT RECEPTOR-LIKE PROTEIN KINASE FAMILY PROTEIN-RELATED"/>
    <property type="match status" value="1"/>
</dbReference>
<dbReference type="PANTHER" id="PTHR27000:SF642">
    <property type="entry name" value="INACTIVE LEUCINE-RICH REPEAT RECEPTOR KINASE XIAO-RELATED"/>
    <property type="match status" value="1"/>
</dbReference>
<dbReference type="PaxDb" id="2711-XP_006488603.1"/>
<dbReference type="SMR" id="A0A067FLN7"/>
<evidence type="ECO:0000256" key="4">
    <source>
        <dbReference type="ARBA" id="ARBA00022692"/>
    </source>
</evidence>
<feature type="transmembrane region" description="Helical" evidence="12">
    <location>
        <begin position="274"/>
        <end position="298"/>
    </location>
</feature>
<evidence type="ECO:0000313" key="15">
    <source>
        <dbReference type="EMBL" id="KDO67050.1"/>
    </source>
</evidence>
<dbReference type="PROSITE" id="PS50011">
    <property type="entry name" value="PROTEIN_KINASE_DOM"/>
    <property type="match status" value="1"/>
</dbReference>
<evidence type="ECO:0000256" key="11">
    <source>
        <dbReference type="SAM" id="MobiDB-lite"/>
    </source>
</evidence>
<dbReference type="Pfam" id="PF08263">
    <property type="entry name" value="LRRNT_2"/>
    <property type="match status" value="1"/>
</dbReference>
<organism evidence="15 16">
    <name type="scientific">Citrus sinensis</name>
    <name type="common">Sweet orange</name>
    <name type="synonym">Citrus aurantium var. sinensis</name>
    <dbReference type="NCBI Taxonomy" id="2711"/>
    <lineage>
        <taxon>Eukaryota</taxon>
        <taxon>Viridiplantae</taxon>
        <taxon>Streptophyta</taxon>
        <taxon>Embryophyta</taxon>
        <taxon>Tracheophyta</taxon>
        <taxon>Spermatophyta</taxon>
        <taxon>Magnoliopsida</taxon>
        <taxon>eudicotyledons</taxon>
        <taxon>Gunneridae</taxon>
        <taxon>Pentapetalae</taxon>
        <taxon>rosids</taxon>
        <taxon>malvids</taxon>
        <taxon>Sapindales</taxon>
        <taxon>Rutaceae</taxon>
        <taxon>Aurantioideae</taxon>
        <taxon>Citrus</taxon>
    </lineage>
</organism>
<keyword evidence="10" id="KW-0325">Glycoprotein</keyword>
<comment type="subcellular location">
    <subcellularLocation>
        <location evidence="1">Cell membrane</location>
        <topology evidence="1">Single-pass membrane protein</topology>
    </subcellularLocation>
    <subcellularLocation>
        <location evidence="2">Membrane</location>
        <topology evidence="2">Single-pass type I membrane protein</topology>
    </subcellularLocation>
</comment>
<evidence type="ECO:0000256" key="12">
    <source>
        <dbReference type="SAM" id="Phobius"/>
    </source>
</evidence>
<dbReference type="AlphaFoldDB" id="A0A067FLN7"/>
<feature type="domain" description="Protein kinase" evidence="14">
    <location>
        <begin position="407"/>
        <end position="495"/>
    </location>
</feature>
<evidence type="ECO:0000256" key="9">
    <source>
        <dbReference type="ARBA" id="ARBA00023170"/>
    </source>
</evidence>
<keyword evidence="9" id="KW-0675">Receptor</keyword>
<accession>A0A067FLN7</accession>
<dbReference type="PROSITE" id="PS51450">
    <property type="entry name" value="LRR"/>
    <property type="match status" value="1"/>
</dbReference>
<dbReference type="Gene3D" id="3.30.200.20">
    <property type="entry name" value="Phosphorylase Kinase, domain 1"/>
    <property type="match status" value="1"/>
</dbReference>
<dbReference type="GO" id="GO:0005524">
    <property type="term" value="F:ATP binding"/>
    <property type="evidence" value="ECO:0007669"/>
    <property type="project" value="InterPro"/>
</dbReference>
<evidence type="ECO:0000256" key="10">
    <source>
        <dbReference type="ARBA" id="ARBA00023180"/>
    </source>
</evidence>
<dbReference type="InterPro" id="IPR032675">
    <property type="entry name" value="LRR_dom_sf"/>
</dbReference>
<dbReference type="SUPFAM" id="SSF56112">
    <property type="entry name" value="Protein kinase-like (PK-like)"/>
    <property type="match status" value="1"/>
</dbReference>
<dbReference type="FunFam" id="3.80.10.10:FF:000062">
    <property type="entry name" value="protein STRUBBELIG-RECEPTOR FAMILY 3"/>
    <property type="match status" value="1"/>
</dbReference>
<dbReference type="STRING" id="2711.A0A067FLN7"/>
<protein>
    <recommendedName>
        <fullName evidence="14">Protein kinase domain-containing protein</fullName>
    </recommendedName>
</protein>
<dbReference type="FunFam" id="3.30.200.20:FF:000125">
    <property type="entry name" value="Protein STRUBBELIG-RECEPTOR FAMILY 8"/>
    <property type="match status" value="1"/>
</dbReference>
<keyword evidence="7 12" id="KW-1133">Transmembrane helix</keyword>
<keyword evidence="8 12" id="KW-0472">Membrane</keyword>
<dbReference type="InterPro" id="IPR001245">
    <property type="entry name" value="Ser-Thr/Tyr_kinase_cat_dom"/>
</dbReference>
<evidence type="ECO:0000256" key="7">
    <source>
        <dbReference type="ARBA" id="ARBA00022989"/>
    </source>
</evidence>
<proteinExistence type="predicted"/>
<dbReference type="EMBL" id="KK784898">
    <property type="protein sequence ID" value="KDO67050.1"/>
    <property type="molecule type" value="Genomic_DNA"/>
</dbReference>
<dbReference type="GO" id="GO:0005886">
    <property type="term" value="C:plasma membrane"/>
    <property type="evidence" value="ECO:0007669"/>
    <property type="project" value="UniProtKB-SubCell"/>
</dbReference>
<feature type="signal peptide" evidence="13">
    <location>
        <begin position="1"/>
        <end position="23"/>
    </location>
</feature>
<dbReference type="Gene3D" id="3.80.10.10">
    <property type="entry name" value="Ribonuclease Inhibitor"/>
    <property type="match status" value="1"/>
</dbReference>
<dbReference type="Pfam" id="PF07714">
    <property type="entry name" value="PK_Tyr_Ser-Thr"/>
    <property type="match status" value="1"/>
</dbReference>
<feature type="non-terminal residue" evidence="15">
    <location>
        <position position="495"/>
    </location>
</feature>
<feature type="chain" id="PRO_5001637262" description="Protein kinase domain-containing protein" evidence="13">
    <location>
        <begin position="24"/>
        <end position="495"/>
    </location>
</feature>
<sequence length="495" mass="54974">MYQNLLVGFFIFYLGSFSCHVLSKTDSQDASALNVMYTSLHSPSQLSNWKAGGGDPCGEHWKGITCSGSSVTEIKLSGLGLNGQLGYQLTNLKSVSYLDVSNNNLKDSIPYQLPPNLKHLDLSENQFSGTVPYSISQMSELKYLNLGSNQLNGQLSDMFQKNEKLETLDLSKNQLTGELPRSFASLSSLKKLYLQNNQFTGSINVLGKLPLDELNVENNKFSGWVPEELKDIAKTGGNSWSSSPAPPPPPGTKPVTKRKASPFREGDESSSSKIWQWVIIAIAVLLALAIIAIVIALFSRRRSSPSSHFLDEERASQRRAFTPLASQELTNDMAPESIKPFKGIDDYKGGQDYMGFHDYKSNQDHYKGNLFVFWHLLEVNQFNNVKSTNAQAAPFSMADLLTATANFATGRLLGEGTIGRVYRAKYPDGKVLAVKKIDSSHFQRANSESFSEIVQNISRIRHTNIAELVGFCSEQGHNILIYDYYRNGSLHEFLH</sequence>
<reference evidence="15 16" key="1">
    <citation type="submission" date="2014-04" db="EMBL/GenBank/DDBJ databases">
        <authorList>
            <consortium name="International Citrus Genome Consortium"/>
            <person name="Gmitter F."/>
            <person name="Chen C."/>
            <person name="Farmerie W."/>
            <person name="Harkins T."/>
            <person name="Desany B."/>
            <person name="Mohiuddin M."/>
            <person name="Kodira C."/>
            <person name="Borodovsky M."/>
            <person name="Lomsadze A."/>
            <person name="Burns P."/>
            <person name="Jenkins J."/>
            <person name="Prochnik S."/>
            <person name="Shu S."/>
            <person name="Chapman J."/>
            <person name="Pitluck S."/>
            <person name="Schmutz J."/>
            <person name="Rokhsar D."/>
        </authorList>
    </citation>
    <scope>NUCLEOTIDE SEQUENCE</scope>
</reference>
<evidence type="ECO:0000259" key="14">
    <source>
        <dbReference type="PROSITE" id="PS50011"/>
    </source>
</evidence>
<dbReference type="InterPro" id="IPR001611">
    <property type="entry name" value="Leu-rich_rpt"/>
</dbReference>
<name>A0A067FLN7_CITSI</name>
<evidence type="ECO:0000313" key="16">
    <source>
        <dbReference type="Proteomes" id="UP000027120"/>
    </source>
</evidence>
<evidence type="ECO:0000256" key="8">
    <source>
        <dbReference type="ARBA" id="ARBA00023136"/>
    </source>
</evidence>
<dbReference type="Pfam" id="PF13855">
    <property type="entry name" value="LRR_8"/>
    <property type="match status" value="2"/>
</dbReference>
<evidence type="ECO:0000256" key="5">
    <source>
        <dbReference type="ARBA" id="ARBA00022729"/>
    </source>
</evidence>
<keyword evidence="4 12" id="KW-0812">Transmembrane</keyword>
<evidence type="ECO:0000256" key="13">
    <source>
        <dbReference type="SAM" id="SignalP"/>
    </source>
</evidence>
<evidence type="ECO:0000256" key="2">
    <source>
        <dbReference type="ARBA" id="ARBA00004479"/>
    </source>
</evidence>
<evidence type="ECO:0000256" key="3">
    <source>
        <dbReference type="ARBA" id="ARBA00022614"/>
    </source>
</evidence>
<dbReference type="SUPFAM" id="SSF52058">
    <property type="entry name" value="L domain-like"/>
    <property type="match status" value="1"/>
</dbReference>
<dbReference type="GO" id="GO:0004672">
    <property type="term" value="F:protein kinase activity"/>
    <property type="evidence" value="ECO:0007669"/>
    <property type="project" value="InterPro"/>
</dbReference>
<dbReference type="InterPro" id="IPR013210">
    <property type="entry name" value="LRR_N_plant-typ"/>
</dbReference>
<gene>
    <name evidence="15" type="ORF">CISIN_1g040888mg</name>
</gene>